<evidence type="ECO:0000313" key="7">
    <source>
        <dbReference type="EMBL" id="OOM60269.1"/>
    </source>
</evidence>
<dbReference type="PANTHER" id="PTHR32089">
    <property type="entry name" value="METHYL-ACCEPTING CHEMOTAXIS PROTEIN MCPB"/>
    <property type="match status" value="1"/>
</dbReference>
<organism evidence="7 8">
    <name type="scientific">Clostridium beijerinckii</name>
    <name type="common">Clostridium MP</name>
    <dbReference type="NCBI Taxonomy" id="1520"/>
    <lineage>
        <taxon>Bacteria</taxon>
        <taxon>Bacillati</taxon>
        <taxon>Bacillota</taxon>
        <taxon>Clostridia</taxon>
        <taxon>Eubacteriales</taxon>
        <taxon>Clostridiaceae</taxon>
        <taxon>Clostridium</taxon>
    </lineage>
</organism>
<keyword evidence="4" id="KW-0812">Transmembrane</keyword>
<dbReference type="PANTHER" id="PTHR32089:SF112">
    <property type="entry name" value="LYSOZYME-LIKE PROTEIN-RELATED"/>
    <property type="match status" value="1"/>
</dbReference>
<dbReference type="Gene3D" id="6.10.340.10">
    <property type="match status" value="1"/>
</dbReference>
<evidence type="ECO:0000256" key="3">
    <source>
        <dbReference type="PROSITE-ProRule" id="PRU00284"/>
    </source>
</evidence>
<keyword evidence="1 3" id="KW-0807">Transducer</keyword>
<dbReference type="Pfam" id="PF00672">
    <property type="entry name" value="HAMP"/>
    <property type="match status" value="1"/>
</dbReference>
<dbReference type="InterPro" id="IPR004089">
    <property type="entry name" value="MCPsignal_dom"/>
</dbReference>
<keyword evidence="4" id="KW-0472">Membrane</keyword>
<comment type="similarity">
    <text evidence="2">Belongs to the methyl-accepting chemotaxis (MCP) protein family.</text>
</comment>
<feature type="transmembrane region" description="Helical" evidence="4">
    <location>
        <begin position="12"/>
        <end position="30"/>
    </location>
</feature>
<sequence>MLNKFKIGTKLYLGFGVITLIMILVLSFSYRNFNEESQVVAWNIHTYQVIGEADNILESLINMETGLRGYAITGQDTFLQPYNQGEIDFQKHIQKIKELTSDNSKQQQRIDDLFKDYQDWSKSESSSLITIRQKVNSNQGNITDVINFEMSQNGKKSMDDMRKLISDIQQEESSLLDQRTANLKITERNTRIVMIGGGVIGLILAVFLALIISRNITKAIGMLTLKLSNIAEAEGDLTQKVELSNKDELGLMAEKFNLMLGKTRKTISQVAQSSNILSEKASTLSVGAKEIGKSSEEMASIVGEMAIGNQEVAKEVYSLSNMADNINKMSQDTSVELNNLIENGKQVGKIVHEGQNVIKNQTIHMNQTVDISKEVKNAVEGLVLKTDSINKIAETINGIAEQTNLLALNAAIEAARAGEHGKGFTVVAEEVRKLAELSLKSTGEVFTTISEIQAAVGQTVTQMKESEMSIYKQEEATRQTQDSFTQIYEQINDMVSKIESTSSKINKVIAQVEHLNASLQNVSAITEESSTSAEEVSASVEEQVLGITDMASLATVLNDLSIELQKNVNLFKY</sequence>
<dbReference type="RefSeq" id="WP_077839424.1">
    <property type="nucleotide sequence ID" value="NZ_JABTAE010000001.1"/>
</dbReference>
<accession>A0A1S8S4I5</accession>
<dbReference type="CDD" id="cd06225">
    <property type="entry name" value="HAMP"/>
    <property type="match status" value="1"/>
</dbReference>
<dbReference type="Gene3D" id="1.10.287.950">
    <property type="entry name" value="Methyl-accepting chemotaxis protein"/>
    <property type="match status" value="1"/>
</dbReference>
<feature type="transmembrane region" description="Helical" evidence="4">
    <location>
        <begin position="192"/>
        <end position="212"/>
    </location>
</feature>
<dbReference type="SMART" id="SM00304">
    <property type="entry name" value="HAMP"/>
    <property type="match status" value="2"/>
</dbReference>
<evidence type="ECO:0000256" key="1">
    <source>
        <dbReference type="ARBA" id="ARBA00023224"/>
    </source>
</evidence>
<name>A0A1S8S4I5_CLOBE</name>
<feature type="domain" description="HAMP" evidence="6">
    <location>
        <begin position="214"/>
        <end position="268"/>
    </location>
</feature>
<evidence type="ECO:0000259" key="6">
    <source>
        <dbReference type="PROSITE" id="PS50885"/>
    </source>
</evidence>
<protein>
    <submittedName>
        <fullName evidence="7">Methyl-accepting chemotaxis protein McpB</fullName>
    </submittedName>
</protein>
<evidence type="ECO:0000259" key="5">
    <source>
        <dbReference type="PROSITE" id="PS50111"/>
    </source>
</evidence>
<dbReference type="PROSITE" id="PS50885">
    <property type="entry name" value="HAMP"/>
    <property type="match status" value="1"/>
</dbReference>
<dbReference type="SUPFAM" id="SSF58104">
    <property type="entry name" value="Methyl-accepting chemotaxis protein (MCP) signaling domain"/>
    <property type="match status" value="1"/>
</dbReference>
<dbReference type="InterPro" id="IPR007891">
    <property type="entry name" value="CHASE3"/>
</dbReference>
<reference evidence="7 8" key="1">
    <citation type="submission" date="2016-05" db="EMBL/GenBank/DDBJ databases">
        <title>Microbial solvent formation.</title>
        <authorList>
            <person name="Poehlein A."/>
            <person name="Montoya Solano J.D."/>
            <person name="Flitsch S."/>
            <person name="Krabben P."/>
            <person name="Duerre P."/>
            <person name="Daniel R."/>
        </authorList>
    </citation>
    <scope>NUCLEOTIDE SEQUENCE [LARGE SCALE GENOMIC DNA]</scope>
    <source>
        <strain evidence="7 8">DSM 53</strain>
    </source>
</reference>
<dbReference type="GO" id="GO:0007165">
    <property type="term" value="P:signal transduction"/>
    <property type="evidence" value="ECO:0007669"/>
    <property type="project" value="UniProtKB-KW"/>
</dbReference>
<proteinExistence type="inferred from homology"/>
<dbReference type="AlphaFoldDB" id="A0A1S8S4I5"/>
<dbReference type="EMBL" id="LZZI01000054">
    <property type="protein sequence ID" value="OOM60269.1"/>
    <property type="molecule type" value="Genomic_DNA"/>
</dbReference>
<dbReference type="Proteomes" id="UP000190973">
    <property type="component" value="Unassembled WGS sequence"/>
</dbReference>
<feature type="domain" description="Methyl-accepting transducer" evidence="5">
    <location>
        <begin position="287"/>
        <end position="537"/>
    </location>
</feature>
<dbReference type="InterPro" id="IPR004090">
    <property type="entry name" value="Chemotax_Me-accpt_rcpt"/>
</dbReference>
<dbReference type="SMART" id="SM00283">
    <property type="entry name" value="MA"/>
    <property type="match status" value="1"/>
</dbReference>
<dbReference type="GO" id="GO:0016020">
    <property type="term" value="C:membrane"/>
    <property type="evidence" value="ECO:0007669"/>
    <property type="project" value="InterPro"/>
</dbReference>
<gene>
    <name evidence="7" type="primary">mcpB_12</name>
    <name evidence="7" type="ORF">CLBCK_29680</name>
</gene>
<evidence type="ECO:0000313" key="8">
    <source>
        <dbReference type="Proteomes" id="UP000190973"/>
    </source>
</evidence>
<dbReference type="GO" id="GO:0006935">
    <property type="term" value="P:chemotaxis"/>
    <property type="evidence" value="ECO:0007669"/>
    <property type="project" value="InterPro"/>
</dbReference>
<evidence type="ECO:0000256" key="4">
    <source>
        <dbReference type="SAM" id="Phobius"/>
    </source>
</evidence>
<evidence type="ECO:0000256" key="2">
    <source>
        <dbReference type="ARBA" id="ARBA00029447"/>
    </source>
</evidence>
<dbReference type="PROSITE" id="PS50111">
    <property type="entry name" value="CHEMOTAXIS_TRANSDUC_2"/>
    <property type="match status" value="1"/>
</dbReference>
<dbReference type="PRINTS" id="PR00260">
    <property type="entry name" value="CHEMTRNSDUCR"/>
</dbReference>
<dbReference type="Pfam" id="PF00015">
    <property type="entry name" value="MCPsignal"/>
    <property type="match status" value="1"/>
</dbReference>
<dbReference type="InterPro" id="IPR003660">
    <property type="entry name" value="HAMP_dom"/>
</dbReference>
<dbReference type="GO" id="GO:0004888">
    <property type="term" value="F:transmembrane signaling receptor activity"/>
    <property type="evidence" value="ECO:0007669"/>
    <property type="project" value="InterPro"/>
</dbReference>
<dbReference type="CDD" id="cd19410">
    <property type="entry name" value="HK9-like_sensor"/>
    <property type="match status" value="1"/>
</dbReference>
<comment type="caution">
    <text evidence="7">The sequence shown here is derived from an EMBL/GenBank/DDBJ whole genome shotgun (WGS) entry which is preliminary data.</text>
</comment>
<dbReference type="Pfam" id="PF05227">
    <property type="entry name" value="CHASE3"/>
    <property type="match status" value="1"/>
</dbReference>
<keyword evidence="4" id="KW-1133">Transmembrane helix</keyword>